<comment type="caution">
    <text evidence="3">The sequence shown here is derived from an EMBL/GenBank/DDBJ whole genome shotgun (WGS) entry which is preliminary data.</text>
</comment>
<reference evidence="3 4" key="1">
    <citation type="submission" date="2024-01" db="EMBL/GenBank/DDBJ databases">
        <title>Hyphobacterium bacterium isolated from marine sediment.</title>
        <authorList>
            <person name="Zhao S."/>
        </authorList>
    </citation>
    <scope>NUCLEOTIDE SEQUENCE [LARGE SCALE GENOMIC DNA]</scope>
    <source>
        <strain evidence="4">HN65</strain>
    </source>
</reference>
<keyword evidence="1" id="KW-1133">Transmembrane helix</keyword>
<feature type="transmembrane region" description="Helical" evidence="1">
    <location>
        <begin position="283"/>
        <end position="301"/>
    </location>
</feature>
<dbReference type="InterPro" id="IPR050879">
    <property type="entry name" value="Acyltransferase_3"/>
</dbReference>
<evidence type="ECO:0000313" key="3">
    <source>
        <dbReference type="EMBL" id="MEE2525288.1"/>
    </source>
</evidence>
<keyword evidence="1" id="KW-0812">Transmembrane</keyword>
<feature type="transmembrane region" description="Helical" evidence="1">
    <location>
        <begin position="211"/>
        <end position="236"/>
    </location>
</feature>
<feature type="transmembrane region" description="Helical" evidence="1">
    <location>
        <begin position="157"/>
        <end position="177"/>
    </location>
</feature>
<evidence type="ECO:0000259" key="2">
    <source>
        <dbReference type="Pfam" id="PF01757"/>
    </source>
</evidence>
<protein>
    <submittedName>
        <fullName evidence="3">Acyltransferase</fullName>
        <ecNumber evidence="3">2.3.-.-</ecNumber>
    </submittedName>
</protein>
<feature type="transmembrane region" description="Helical" evidence="1">
    <location>
        <begin position="40"/>
        <end position="64"/>
    </location>
</feature>
<keyword evidence="4" id="KW-1185">Reference proteome</keyword>
<feature type="transmembrane region" description="Helical" evidence="1">
    <location>
        <begin position="242"/>
        <end position="263"/>
    </location>
</feature>
<feature type="transmembrane region" description="Helical" evidence="1">
    <location>
        <begin position="85"/>
        <end position="106"/>
    </location>
</feature>
<evidence type="ECO:0000256" key="1">
    <source>
        <dbReference type="SAM" id="Phobius"/>
    </source>
</evidence>
<feature type="transmembrane region" description="Helical" evidence="1">
    <location>
        <begin position="12"/>
        <end position="28"/>
    </location>
</feature>
<organism evidence="3 4">
    <name type="scientific">Hyphobacterium lacteum</name>
    <dbReference type="NCBI Taxonomy" id="3116575"/>
    <lineage>
        <taxon>Bacteria</taxon>
        <taxon>Pseudomonadati</taxon>
        <taxon>Pseudomonadota</taxon>
        <taxon>Alphaproteobacteria</taxon>
        <taxon>Maricaulales</taxon>
        <taxon>Maricaulaceae</taxon>
        <taxon>Hyphobacterium</taxon>
    </lineage>
</organism>
<dbReference type="PANTHER" id="PTHR23028:SF131">
    <property type="entry name" value="BLR2367 PROTEIN"/>
    <property type="match status" value="1"/>
</dbReference>
<keyword evidence="3" id="KW-0012">Acyltransferase</keyword>
<feature type="transmembrane region" description="Helical" evidence="1">
    <location>
        <begin position="183"/>
        <end position="204"/>
    </location>
</feature>
<dbReference type="Pfam" id="PF01757">
    <property type="entry name" value="Acyl_transf_3"/>
    <property type="match status" value="1"/>
</dbReference>
<sequence>MAARQLTSIQVLRGLAALGVVIGHLWQIEVRFLGDELSSSTFLIGFAGVDLFFVLSGFVMVHVTRDFVPGPRNNAYFLYKRITRIYPPYWVFTALMLLAIFLGPNTSGEPFDPSVLPPSLLLLPQAKLPVLAVGWTLVHEMYFYLVFTALLFLPRHWLIPALAAWLGVIVAGTYFGLLRQNPTTILLLNPLTVEFLLGAAIAYFQPRLPGWASLAAIGAGILGLAATAITLYPFAIETFPAYWTRLLVFGLPVTLIVLGTVQFEPETPSPLYQALVKLGDWSYSLYLGHLIFLAAGAYIWNLLIPDIGWIDNLAMMVLGVAGCIIAAGLTYTFIEQPLLAATRRLGHRLFRN</sequence>
<dbReference type="InterPro" id="IPR002656">
    <property type="entry name" value="Acyl_transf_3_dom"/>
</dbReference>
<gene>
    <name evidence="3" type="ORF">V0U79_02845</name>
</gene>
<evidence type="ECO:0000313" key="4">
    <source>
        <dbReference type="Proteomes" id="UP001354971"/>
    </source>
</evidence>
<feature type="transmembrane region" description="Helical" evidence="1">
    <location>
        <begin position="313"/>
        <end position="334"/>
    </location>
</feature>
<dbReference type="EC" id="2.3.-.-" evidence="3"/>
<proteinExistence type="predicted"/>
<feature type="domain" description="Acyltransferase 3" evidence="2">
    <location>
        <begin position="8"/>
        <end position="326"/>
    </location>
</feature>
<dbReference type="EMBL" id="JAZDRP010000002">
    <property type="protein sequence ID" value="MEE2525288.1"/>
    <property type="molecule type" value="Genomic_DNA"/>
</dbReference>
<accession>A0ABU7LMY9</accession>
<dbReference type="Proteomes" id="UP001354971">
    <property type="component" value="Unassembled WGS sequence"/>
</dbReference>
<dbReference type="GO" id="GO:0016746">
    <property type="term" value="F:acyltransferase activity"/>
    <property type="evidence" value="ECO:0007669"/>
    <property type="project" value="UniProtKB-KW"/>
</dbReference>
<keyword evidence="3" id="KW-0808">Transferase</keyword>
<dbReference type="RefSeq" id="WP_330197951.1">
    <property type="nucleotide sequence ID" value="NZ_JAZDRP010000002.1"/>
</dbReference>
<name>A0ABU7LMY9_9PROT</name>
<keyword evidence="1" id="KW-0472">Membrane</keyword>
<dbReference type="PANTHER" id="PTHR23028">
    <property type="entry name" value="ACETYLTRANSFERASE"/>
    <property type="match status" value="1"/>
</dbReference>